<dbReference type="Pfam" id="PF00352">
    <property type="entry name" value="TBP"/>
    <property type="match status" value="1"/>
</dbReference>
<dbReference type="SUPFAM" id="SSF55945">
    <property type="entry name" value="TATA-box binding protein-like"/>
    <property type="match status" value="2"/>
</dbReference>
<evidence type="ECO:0000256" key="2">
    <source>
        <dbReference type="ARBA" id="ARBA00023125"/>
    </source>
</evidence>
<dbReference type="InterPro" id="IPR000814">
    <property type="entry name" value="TBP"/>
</dbReference>
<dbReference type="EMBL" id="MN740684">
    <property type="protein sequence ID" value="QHU07535.1"/>
    <property type="molecule type" value="Genomic_DNA"/>
</dbReference>
<keyword evidence="3" id="KW-0804">Transcription</keyword>
<dbReference type="AlphaFoldDB" id="A0A6C0JP36"/>
<organism evidence="4">
    <name type="scientific">viral metagenome</name>
    <dbReference type="NCBI Taxonomy" id="1070528"/>
    <lineage>
        <taxon>unclassified sequences</taxon>
        <taxon>metagenomes</taxon>
        <taxon>organismal metagenomes</taxon>
    </lineage>
</organism>
<dbReference type="GO" id="GO:0006352">
    <property type="term" value="P:DNA-templated transcription initiation"/>
    <property type="evidence" value="ECO:0007669"/>
    <property type="project" value="InterPro"/>
</dbReference>
<evidence type="ECO:0000256" key="1">
    <source>
        <dbReference type="ARBA" id="ARBA00005560"/>
    </source>
</evidence>
<evidence type="ECO:0000256" key="3">
    <source>
        <dbReference type="ARBA" id="ARBA00023163"/>
    </source>
</evidence>
<evidence type="ECO:0000313" key="4">
    <source>
        <dbReference type="EMBL" id="QHU07535.1"/>
    </source>
</evidence>
<proteinExistence type="inferred from homology"/>
<dbReference type="InterPro" id="IPR012295">
    <property type="entry name" value="TBP_dom_sf"/>
</dbReference>
<protein>
    <recommendedName>
        <fullName evidence="5">TATA-box binding protein</fullName>
    </recommendedName>
</protein>
<reference evidence="4" key="1">
    <citation type="journal article" date="2020" name="Nature">
        <title>Giant virus diversity and host interactions through global metagenomics.</title>
        <authorList>
            <person name="Schulz F."/>
            <person name="Roux S."/>
            <person name="Paez-Espino D."/>
            <person name="Jungbluth S."/>
            <person name="Walsh D.A."/>
            <person name="Denef V.J."/>
            <person name="McMahon K.D."/>
            <person name="Konstantinidis K.T."/>
            <person name="Eloe-Fadrosh E.A."/>
            <person name="Kyrpides N.C."/>
            <person name="Woyke T."/>
        </authorList>
    </citation>
    <scope>NUCLEOTIDE SEQUENCE</scope>
    <source>
        <strain evidence="4">GVMAG-S-1040241-154</strain>
    </source>
</reference>
<name>A0A6C0JP36_9ZZZZ</name>
<sequence>MSEIYFTPYKVSTITCNANIGENLSIDLSILYDNIDPKDENNSIMWIQNLKDNNEFVKGYYPKKIRKSKKKNNKKKNRFDNQITIIFKINSEYKPNIKIFKNGNIQLTGIKNVKDTEMIANIIIDIIKDVYSNDKKIDLSENNDFIKNLKYCNFKIRMINTDFKTYTDKDLTEKFSIKRKELHNILVSEKYNNKSSFQPGIYQGVKLEYYYNNTNNCGICNCNTHIFNKNNLIDDINYCKKVTVAIFESGSILITGGVSFDQVDKAYNYITNVIKDNSKNIKKPKICIPD</sequence>
<evidence type="ECO:0008006" key="5">
    <source>
        <dbReference type="Google" id="ProtNLM"/>
    </source>
</evidence>
<dbReference type="Gene3D" id="3.30.310.10">
    <property type="entry name" value="TATA-Binding Protein"/>
    <property type="match status" value="2"/>
</dbReference>
<comment type="similarity">
    <text evidence="1">Belongs to the TBP family.</text>
</comment>
<accession>A0A6C0JP36</accession>
<dbReference type="GO" id="GO:0003677">
    <property type="term" value="F:DNA binding"/>
    <property type="evidence" value="ECO:0007669"/>
    <property type="project" value="UniProtKB-KW"/>
</dbReference>
<keyword evidence="2" id="KW-0238">DNA-binding</keyword>